<evidence type="ECO:0000313" key="3">
    <source>
        <dbReference type="Proteomes" id="UP000053989"/>
    </source>
</evidence>
<feature type="transmembrane region" description="Helical" evidence="1">
    <location>
        <begin position="58"/>
        <end position="77"/>
    </location>
</feature>
<dbReference type="HOGENOM" id="CLU_115479_0_0_1"/>
<dbReference type="InParanoid" id="A0A0C2ZVJ1"/>
<gene>
    <name evidence="2" type="ORF">SCLCIDRAFT_471834</name>
</gene>
<evidence type="ECO:0000313" key="2">
    <source>
        <dbReference type="EMBL" id="KIM65503.1"/>
    </source>
</evidence>
<dbReference type="AlphaFoldDB" id="A0A0C2ZVJ1"/>
<feature type="transmembrane region" description="Helical" evidence="1">
    <location>
        <begin position="24"/>
        <end position="46"/>
    </location>
</feature>
<keyword evidence="1" id="KW-1133">Transmembrane helix</keyword>
<reference evidence="2 3" key="1">
    <citation type="submission" date="2014-04" db="EMBL/GenBank/DDBJ databases">
        <authorList>
            <consortium name="DOE Joint Genome Institute"/>
            <person name="Kuo A."/>
            <person name="Kohler A."/>
            <person name="Nagy L.G."/>
            <person name="Floudas D."/>
            <person name="Copeland A."/>
            <person name="Barry K.W."/>
            <person name="Cichocki N."/>
            <person name="Veneault-Fourrey C."/>
            <person name="LaButti K."/>
            <person name="Lindquist E.A."/>
            <person name="Lipzen A."/>
            <person name="Lundell T."/>
            <person name="Morin E."/>
            <person name="Murat C."/>
            <person name="Sun H."/>
            <person name="Tunlid A."/>
            <person name="Henrissat B."/>
            <person name="Grigoriev I.V."/>
            <person name="Hibbett D.S."/>
            <person name="Martin F."/>
            <person name="Nordberg H.P."/>
            <person name="Cantor M.N."/>
            <person name="Hua S.X."/>
        </authorList>
    </citation>
    <scope>NUCLEOTIDE SEQUENCE [LARGE SCALE GENOMIC DNA]</scope>
    <source>
        <strain evidence="2 3">Foug A</strain>
    </source>
</reference>
<dbReference type="EMBL" id="KN822022">
    <property type="protein sequence ID" value="KIM65503.1"/>
    <property type="molecule type" value="Genomic_DNA"/>
</dbReference>
<proteinExistence type="predicted"/>
<evidence type="ECO:0000256" key="1">
    <source>
        <dbReference type="SAM" id="Phobius"/>
    </source>
</evidence>
<protein>
    <submittedName>
        <fullName evidence="2">Uncharacterized protein</fullName>
    </submittedName>
</protein>
<feature type="transmembrane region" description="Helical" evidence="1">
    <location>
        <begin position="97"/>
        <end position="128"/>
    </location>
</feature>
<reference evidence="3" key="2">
    <citation type="submission" date="2015-01" db="EMBL/GenBank/DDBJ databases">
        <title>Evolutionary Origins and Diversification of the Mycorrhizal Mutualists.</title>
        <authorList>
            <consortium name="DOE Joint Genome Institute"/>
            <consortium name="Mycorrhizal Genomics Consortium"/>
            <person name="Kohler A."/>
            <person name="Kuo A."/>
            <person name="Nagy L.G."/>
            <person name="Floudas D."/>
            <person name="Copeland A."/>
            <person name="Barry K.W."/>
            <person name="Cichocki N."/>
            <person name="Veneault-Fourrey C."/>
            <person name="LaButti K."/>
            <person name="Lindquist E.A."/>
            <person name="Lipzen A."/>
            <person name="Lundell T."/>
            <person name="Morin E."/>
            <person name="Murat C."/>
            <person name="Riley R."/>
            <person name="Ohm R."/>
            <person name="Sun H."/>
            <person name="Tunlid A."/>
            <person name="Henrissat B."/>
            <person name="Grigoriev I.V."/>
            <person name="Hibbett D.S."/>
            <person name="Martin F."/>
        </authorList>
    </citation>
    <scope>NUCLEOTIDE SEQUENCE [LARGE SCALE GENOMIC DNA]</scope>
    <source>
        <strain evidence="3">Foug A</strain>
    </source>
</reference>
<dbReference type="Proteomes" id="UP000053989">
    <property type="component" value="Unassembled WGS sequence"/>
</dbReference>
<accession>A0A0C2ZVJ1</accession>
<organism evidence="2 3">
    <name type="scientific">Scleroderma citrinum Foug A</name>
    <dbReference type="NCBI Taxonomy" id="1036808"/>
    <lineage>
        <taxon>Eukaryota</taxon>
        <taxon>Fungi</taxon>
        <taxon>Dikarya</taxon>
        <taxon>Basidiomycota</taxon>
        <taxon>Agaricomycotina</taxon>
        <taxon>Agaricomycetes</taxon>
        <taxon>Agaricomycetidae</taxon>
        <taxon>Boletales</taxon>
        <taxon>Sclerodermatineae</taxon>
        <taxon>Sclerodermataceae</taxon>
        <taxon>Scleroderma</taxon>
    </lineage>
</organism>
<keyword evidence="3" id="KW-1185">Reference proteome</keyword>
<keyword evidence="1" id="KW-0812">Transmembrane</keyword>
<sequence length="158" mass="17234">MSMLTETTPSVAAVSPTAPPSPPIAQVLPLVRLVASVCSWVIYLTFRALLGILAPLQLLLPVILSLVSPITVTLYIVMDAAIFTPLSLLHQTISALYPLYVFFAIACLTGAAVGILGRLIIFTVLGFLAHKGFQRRSRPSLTTSQPLRRRKRRTVRIQ</sequence>
<name>A0A0C2ZVJ1_9AGAM</name>
<dbReference type="OrthoDB" id="3366475at2759"/>
<keyword evidence="1" id="KW-0472">Membrane</keyword>